<organism evidence="1 2">
    <name type="scientific">Candidatus Roizmanbacteria bacterium RIFCSPHIGHO2_12_FULL_44_10</name>
    <dbReference type="NCBI Taxonomy" id="1802054"/>
    <lineage>
        <taxon>Bacteria</taxon>
        <taxon>Candidatus Roizmaniibacteriota</taxon>
    </lineage>
</organism>
<accession>A0A1F7I6J1</accession>
<proteinExistence type="predicted"/>
<dbReference type="EMBL" id="MGAE01000032">
    <property type="protein sequence ID" value="OGK38978.1"/>
    <property type="molecule type" value="Genomic_DNA"/>
</dbReference>
<dbReference type="Proteomes" id="UP000179024">
    <property type="component" value="Unassembled WGS sequence"/>
</dbReference>
<evidence type="ECO:0000313" key="1">
    <source>
        <dbReference type="EMBL" id="OGK38978.1"/>
    </source>
</evidence>
<sequence length="233" mass="25872">MISEGGIGYVSRHLEGLPRRGQLAAYAFENRDELTATVFGGFNQLVDDFNTTDWSDLEGEVLHIMKGYQHLKNILGEVPLPRPSSLSDRELLLGTREATRLMRLSHQSLTGGGLPDGVNAPDTISTPLFPTSDHALVVGIASHIIERALFTRLRKIAKDIADPDHVWRKDDILHALQDMVLLRHTRSIDGIDDESALFEVITAPHSKGGLGWRREDQVDNFTGTYNSRIDIIG</sequence>
<comment type="caution">
    <text evidence="1">The sequence shown here is derived from an EMBL/GenBank/DDBJ whole genome shotgun (WGS) entry which is preliminary data.</text>
</comment>
<name>A0A1F7I6J1_9BACT</name>
<evidence type="ECO:0000313" key="2">
    <source>
        <dbReference type="Proteomes" id="UP000179024"/>
    </source>
</evidence>
<protein>
    <submittedName>
        <fullName evidence="1">Uncharacterized protein</fullName>
    </submittedName>
</protein>
<reference evidence="1 2" key="1">
    <citation type="journal article" date="2016" name="Nat. Commun.">
        <title>Thousands of microbial genomes shed light on interconnected biogeochemical processes in an aquifer system.</title>
        <authorList>
            <person name="Anantharaman K."/>
            <person name="Brown C.T."/>
            <person name="Hug L.A."/>
            <person name="Sharon I."/>
            <person name="Castelle C.J."/>
            <person name="Probst A.J."/>
            <person name="Thomas B.C."/>
            <person name="Singh A."/>
            <person name="Wilkins M.J."/>
            <person name="Karaoz U."/>
            <person name="Brodie E.L."/>
            <person name="Williams K.H."/>
            <person name="Hubbard S.S."/>
            <person name="Banfield J.F."/>
        </authorList>
    </citation>
    <scope>NUCLEOTIDE SEQUENCE [LARGE SCALE GENOMIC DNA]</scope>
</reference>
<dbReference type="AlphaFoldDB" id="A0A1F7I6J1"/>
<gene>
    <name evidence="1" type="ORF">A3F34_02155</name>
</gene>